<keyword evidence="2" id="KW-1185">Reference proteome</keyword>
<dbReference type="NCBIfam" id="TIGR03696">
    <property type="entry name" value="Rhs_assc_core"/>
    <property type="match status" value="1"/>
</dbReference>
<gene>
    <name evidence="1" type="ORF">NZD88_13975</name>
</gene>
<evidence type="ECO:0000313" key="1">
    <source>
        <dbReference type="EMBL" id="MCT2408653.1"/>
    </source>
</evidence>
<name>A0ABT2IJW3_9FLAO</name>
<proteinExistence type="predicted"/>
<dbReference type="InterPro" id="IPR022385">
    <property type="entry name" value="Rhs_assc_core"/>
</dbReference>
<comment type="caution">
    <text evidence="1">The sequence shown here is derived from an EMBL/GenBank/DDBJ whole genome shotgun (WGS) entry which is preliminary data.</text>
</comment>
<dbReference type="Proteomes" id="UP001142057">
    <property type="component" value="Unassembled WGS sequence"/>
</dbReference>
<sequence length="345" mass="39748">MDIVKKHCIKCGGFLNYYAGDKEKEIYWFHPDHLGSSSYITGLDGEVTQNIEYFPSGETFVENHRNSNQSPYKFNGEELDAETGYYYYGARYYNPRVSLWLNVDPLAEDYPSFSPYIYALNHPINFIDPDGNFRLPANATREQKRLYKEAIKTIKAVFRDSEFRGAFKEKFGVDDKMIQTMLKDGDGPTVIMNESLLDLGNFDQDDPNVIKIDSGVVNTVSKNKGNKKYIDNLAEIIIHEGGHWADYAIDHVSKEKDPLFKKSLKSKGVKGDIGDNWEIIYFGTDLQFSASDRDIISEKFDGFRRNNAAKDFRQQREIRDLKSEKKPSILDIYKKPKDNLRTGNR</sequence>
<protein>
    <recommendedName>
        <fullName evidence="3">RHS repeat-associated core domain-containing protein</fullName>
    </recommendedName>
</protein>
<dbReference type="EMBL" id="JANZQH010000006">
    <property type="protein sequence ID" value="MCT2408653.1"/>
    <property type="molecule type" value="Genomic_DNA"/>
</dbReference>
<dbReference type="PANTHER" id="PTHR32305">
    <property type="match status" value="1"/>
</dbReference>
<dbReference type="Gene3D" id="2.180.10.10">
    <property type="entry name" value="RHS repeat-associated core"/>
    <property type="match status" value="1"/>
</dbReference>
<dbReference type="PANTHER" id="PTHR32305:SF15">
    <property type="entry name" value="PROTEIN RHSA-RELATED"/>
    <property type="match status" value="1"/>
</dbReference>
<evidence type="ECO:0008006" key="3">
    <source>
        <dbReference type="Google" id="ProtNLM"/>
    </source>
</evidence>
<evidence type="ECO:0000313" key="2">
    <source>
        <dbReference type="Proteomes" id="UP001142057"/>
    </source>
</evidence>
<organism evidence="1 2">
    <name type="scientific">Chryseobacterium pyrolae</name>
    <dbReference type="NCBI Taxonomy" id="2987481"/>
    <lineage>
        <taxon>Bacteria</taxon>
        <taxon>Pseudomonadati</taxon>
        <taxon>Bacteroidota</taxon>
        <taxon>Flavobacteriia</taxon>
        <taxon>Flavobacteriales</taxon>
        <taxon>Weeksellaceae</taxon>
        <taxon>Chryseobacterium group</taxon>
        <taxon>Chryseobacterium</taxon>
    </lineage>
</organism>
<accession>A0ABT2IJW3</accession>
<reference evidence="1" key="1">
    <citation type="submission" date="2022-08" db="EMBL/GenBank/DDBJ databases">
        <title>Chryseobacterium antibioticum,isolated from the rhizosphere soil of Pyrola in Tibet.</title>
        <authorList>
            <person name="Kan Y."/>
        </authorList>
    </citation>
    <scope>NUCLEOTIDE SEQUENCE</scope>
    <source>
        <strain evidence="1">Pc2-12</strain>
    </source>
</reference>
<dbReference type="RefSeq" id="WP_259829962.1">
    <property type="nucleotide sequence ID" value="NZ_JANZQH010000006.1"/>
</dbReference>
<dbReference type="InterPro" id="IPR050708">
    <property type="entry name" value="T6SS_VgrG/RHS"/>
</dbReference>